<sequence length="423" mass="46496">MGASFGRGGATTSLQDLQNADCIIIEGSNMAECHPVGFQWVMEAKARGAKVIHIDPRFTRTSAHADTFVPIRSGTDIVFLGAIINHVLSNDLWFEDYVKAYTNASWIISEDFQDTEDLDGLFSGFDDEKRSYETKSWQYAGQEGGGDSGEKTDRSRDSEQGHQLGSGGAALHTHKVQKDETLQHPRCVFQILKRHFSRYTPEMVEEVCGISPDVFAEVADAWASNSGRDRTTALVYSVGWTQRGTGVQYIRTGSILQLLLGNMGRPGGGILALRGHASIQGSTDIPTLYNLLPGYLAMPHVAEHSTLQSYVDEIKGVNQKGFWGNADAYIVSLLKSYFGDKATAENDFCFDYLPRINADHGTYSQVMDMIEGGKIFGYFLLGQNPAVGSANGRAQRLGLANLDWLVVRDLVLIESATFWQNAP</sequence>
<dbReference type="PANTHER" id="PTHR43598:SF1">
    <property type="entry name" value="FORMATE DEHYDROGENASE-O MAJOR SUBUNIT"/>
    <property type="match status" value="1"/>
</dbReference>
<comment type="cofactor">
    <cofactor evidence="1">
        <name>[4Fe-4S] cluster</name>
        <dbReference type="ChEBI" id="CHEBI:49883"/>
    </cofactor>
</comment>
<dbReference type="InterPro" id="IPR006656">
    <property type="entry name" value="Mopterin_OxRdtase"/>
</dbReference>
<comment type="similarity">
    <text evidence="3">Belongs to the prokaryotic molybdopterin-containing oxidoreductase family.</text>
</comment>
<keyword evidence="4" id="KW-0479">Metal-binding</keyword>
<keyword evidence="4" id="KW-0411">Iron-sulfur</keyword>
<feature type="compositionally biased region" description="Basic and acidic residues" evidence="6">
    <location>
        <begin position="148"/>
        <end position="160"/>
    </location>
</feature>
<feature type="non-terminal residue" evidence="8">
    <location>
        <position position="423"/>
    </location>
</feature>
<gene>
    <name evidence="8" type="ORF">G9H71_18165</name>
</gene>
<dbReference type="SUPFAM" id="SSF53706">
    <property type="entry name" value="Formate dehydrogenase/DMSO reductase, domains 1-3"/>
    <property type="match status" value="1"/>
</dbReference>
<evidence type="ECO:0000256" key="5">
    <source>
        <dbReference type="ARBA" id="ARBA00023002"/>
    </source>
</evidence>
<evidence type="ECO:0000256" key="2">
    <source>
        <dbReference type="ARBA" id="ARBA00004196"/>
    </source>
</evidence>
<evidence type="ECO:0000256" key="1">
    <source>
        <dbReference type="ARBA" id="ARBA00001966"/>
    </source>
</evidence>
<keyword evidence="9" id="KW-1185">Reference proteome</keyword>
<dbReference type="PANTHER" id="PTHR43598">
    <property type="entry name" value="TUNGSTEN-CONTAINING FORMYLMETHANOFURAN DEHYDROGENASE 2 SUBUNIT B"/>
    <property type="match status" value="1"/>
</dbReference>
<organism evidence="8 9">
    <name type="scientific">Motilibacter deserti</name>
    <dbReference type="NCBI Taxonomy" id="2714956"/>
    <lineage>
        <taxon>Bacteria</taxon>
        <taxon>Bacillati</taxon>
        <taxon>Actinomycetota</taxon>
        <taxon>Actinomycetes</taxon>
        <taxon>Motilibacterales</taxon>
        <taxon>Motilibacteraceae</taxon>
        <taxon>Motilibacter</taxon>
    </lineage>
</organism>
<proteinExistence type="inferred from homology"/>
<evidence type="ECO:0000256" key="4">
    <source>
        <dbReference type="ARBA" id="ARBA00022485"/>
    </source>
</evidence>
<feature type="region of interest" description="Disordered" evidence="6">
    <location>
        <begin position="136"/>
        <end position="169"/>
    </location>
</feature>
<name>A0ABX0H027_9ACTN</name>
<dbReference type="EMBL" id="JAANNP010000049">
    <property type="protein sequence ID" value="NHC15711.1"/>
    <property type="molecule type" value="Genomic_DNA"/>
</dbReference>
<feature type="domain" description="Molybdopterin oxidoreductase" evidence="7">
    <location>
        <begin position="11"/>
        <end position="411"/>
    </location>
</feature>
<keyword evidence="4" id="KW-0408">Iron</keyword>
<dbReference type="Proteomes" id="UP000800981">
    <property type="component" value="Unassembled WGS sequence"/>
</dbReference>
<protein>
    <submittedName>
        <fullName evidence="8">Molybdopterin-dependent oxidoreductase</fullName>
    </submittedName>
</protein>
<evidence type="ECO:0000313" key="9">
    <source>
        <dbReference type="Proteomes" id="UP000800981"/>
    </source>
</evidence>
<comment type="subcellular location">
    <subcellularLocation>
        <location evidence="2">Cell envelope</location>
    </subcellularLocation>
</comment>
<comment type="caution">
    <text evidence="8">The sequence shown here is derived from an EMBL/GenBank/DDBJ whole genome shotgun (WGS) entry which is preliminary data.</text>
</comment>
<dbReference type="Pfam" id="PF00384">
    <property type="entry name" value="Molybdopterin"/>
    <property type="match status" value="1"/>
</dbReference>
<evidence type="ECO:0000256" key="3">
    <source>
        <dbReference type="ARBA" id="ARBA00010312"/>
    </source>
</evidence>
<evidence type="ECO:0000313" key="8">
    <source>
        <dbReference type="EMBL" id="NHC15711.1"/>
    </source>
</evidence>
<dbReference type="Gene3D" id="3.40.228.10">
    <property type="entry name" value="Dimethylsulfoxide Reductase, domain 2"/>
    <property type="match status" value="1"/>
</dbReference>
<reference evidence="8 9" key="1">
    <citation type="submission" date="2020-03" db="EMBL/GenBank/DDBJ databases">
        <title>Two novel Motilibacter sp.</title>
        <authorList>
            <person name="Liu S."/>
        </authorList>
    </citation>
    <scope>NUCLEOTIDE SEQUENCE [LARGE SCALE GENOMIC DNA]</scope>
    <source>
        <strain evidence="8 9">E257</strain>
    </source>
</reference>
<keyword evidence="5" id="KW-0560">Oxidoreductase</keyword>
<accession>A0ABX0H027</accession>
<dbReference type="Gene3D" id="3.40.50.740">
    <property type="match status" value="1"/>
</dbReference>
<evidence type="ECO:0000256" key="6">
    <source>
        <dbReference type="SAM" id="MobiDB-lite"/>
    </source>
</evidence>
<keyword evidence="4" id="KW-0004">4Fe-4S</keyword>
<evidence type="ECO:0000259" key="7">
    <source>
        <dbReference type="Pfam" id="PF00384"/>
    </source>
</evidence>